<dbReference type="RefSeq" id="WP_377021694.1">
    <property type="nucleotide sequence ID" value="NZ_JBHLTS010000018.1"/>
</dbReference>
<proteinExistence type="predicted"/>
<reference evidence="1 2" key="1">
    <citation type="submission" date="2024-09" db="EMBL/GenBank/DDBJ databases">
        <authorList>
            <person name="Sun Q."/>
            <person name="Mori K."/>
        </authorList>
    </citation>
    <scope>NUCLEOTIDE SEQUENCE [LARGE SCALE GENOMIC DNA]</scope>
    <source>
        <strain evidence="1 2">NCAIM B.02415</strain>
    </source>
</reference>
<dbReference type="Proteomes" id="UP001589828">
    <property type="component" value="Unassembled WGS sequence"/>
</dbReference>
<keyword evidence="2" id="KW-1185">Reference proteome</keyword>
<dbReference type="EMBL" id="JBHLTS010000018">
    <property type="protein sequence ID" value="MFC0513833.1"/>
    <property type="molecule type" value="Genomic_DNA"/>
</dbReference>
<organism evidence="1 2">
    <name type="scientific">Mucilaginibacter angelicae</name>
    <dbReference type="NCBI Taxonomy" id="869718"/>
    <lineage>
        <taxon>Bacteria</taxon>
        <taxon>Pseudomonadati</taxon>
        <taxon>Bacteroidota</taxon>
        <taxon>Sphingobacteriia</taxon>
        <taxon>Sphingobacteriales</taxon>
        <taxon>Sphingobacteriaceae</taxon>
        <taxon>Mucilaginibacter</taxon>
    </lineage>
</organism>
<accession>A0ABV6L3C0</accession>
<evidence type="ECO:0000313" key="2">
    <source>
        <dbReference type="Proteomes" id="UP001589828"/>
    </source>
</evidence>
<comment type="caution">
    <text evidence="1">The sequence shown here is derived from an EMBL/GenBank/DDBJ whole genome shotgun (WGS) entry which is preliminary data.</text>
</comment>
<name>A0ABV6L3C0_9SPHI</name>
<protein>
    <submittedName>
        <fullName evidence="1">Uncharacterized protein</fullName>
    </submittedName>
</protein>
<sequence length="71" mass="8195">METLVINIPDNKSTVVKQILKELGVTIQQASQSSVSDYKKKILQASYWSEEDLKVFDETKKAFENFNSPKW</sequence>
<evidence type="ECO:0000313" key="1">
    <source>
        <dbReference type="EMBL" id="MFC0513833.1"/>
    </source>
</evidence>
<gene>
    <name evidence="1" type="ORF">ACFFGT_06470</name>
</gene>